<gene>
    <name evidence="2" type="ORF">H6F44_08750</name>
</gene>
<evidence type="ECO:0000259" key="1">
    <source>
        <dbReference type="PROSITE" id="PS50006"/>
    </source>
</evidence>
<reference evidence="2" key="1">
    <citation type="journal article" date="2015" name="ISME J.">
        <title>Draft Genome Sequence of Streptomyces incarnatus NRRL8089, which Produces the Nucleoside Antibiotic Sinefungin.</title>
        <authorList>
            <person name="Oshima K."/>
            <person name="Hattori M."/>
            <person name="Shimizu H."/>
            <person name="Fukuda K."/>
            <person name="Nemoto M."/>
            <person name="Inagaki K."/>
            <person name="Tamura T."/>
        </authorList>
    </citation>
    <scope>NUCLEOTIDE SEQUENCE</scope>
    <source>
        <strain evidence="2">FACHB-1277</strain>
    </source>
</reference>
<dbReference type="Pfam" id="PF00498">
    <property type="entry name" value="FHA"/>
    <property type="match status" value="1"/>
</dbReference>
<dbReference type="AlphaFoldDB" id="A0A926US17"/>
<dbReference type="Gene3D" id="2.60.200.20">
    <property type="match status" value="1"/>
</dbReference>
<protein>
    <submittedName>
        <fullName evidence="2">FHA domain-containing protein</fullName>
    </submittedName>
</protein>
<accession>A0A926US17</accession>
<dbReference type="RefSeq" id="WP_190350570.1">
    <property type="nucleotide sequence ID" value="NZ_JACJPY010000021.1"/>
</dbReference>
<reference evidence="2" key="2">
    <citation type="submission" date="2020-08" db="EMBL/GenBank/DDBJ databases">
        <authorList>
            <person name="Chen M."/>
            <person name="Teng W."/>
            <person name="Zhao L."/>
            <person name="Hu C."/>
            <person name="Zhou Y."/>
            <person name="Han B."/>
            <person name="Song L."/>
            <person name="Shu W."/>
        </authorList>
    </citation>
    <scope>NUCLEOTIDE SEQUENCE</scope>
    <source>
        <strain evidence="2">FACHB-1277</strain>
    </source>
</reference>
<dbReference type="SMART" id="SM00240">
    <property type="entry name" value="FHA"/>
    <property type="match status" value="1"/>
</dbReference>
<dbReference type="Proteomes" id="UP000631421">
    <property type="component" value="Unassembled WGS sequence"/>
</dbReference>
<sequence length="115" mass="12826">MSETNVSHTLLITDARGSRKLALDGLKYTIGRDVNNNIQLYSRFVSRQHAVLLRVPGEGGRYLYRIIDGDLTGKPSVNGIIINHHMKVTSSYNLRNGDVITLAPNVELTYLNTQT</sequence>
<evidence type="ECO:0000313" key="2">
    <source>
        <dbReference type="EMBL" id="MBD2150204.1"/>
    </source>
</evidence>
<evidence type="ECO:0000313" key="3">
    <source>
        <dbReference type="Proteomes" id="UP000631421"/>
    </source>
</evidence>
<organism evidence="2 3">
    <name type="scientific">Pseudanabaena cinerea FACHB-1277</name>
    <dbReference type="NCBI Taxonomy" id="2949581"/>
    <lineage>
        <taxon>Bacteria</taxon>
        <taxon>Bacillati</taxon>
        <taxon>Cyanobacteriota</taxon>
        <taxon>Cyanophyceae</taxon>
        <taxon>Pseudanabaenales</taxon>
        <taxon>Pseudanabaenaceae</taxon>
        <taxon>Pseudanabaena</taxon>
        <taxon>Pseudanabaena cinerea</taxon>
    </lineage>
</organism>
<dbReference type="EMBL" id="JACJPY010000021">
    <property type="protein sequence ID" value="MBD2150204.1"/>
    <property type="molecule type" value="Genomic_DNA"/>
</dbReference>
<proteinExistence type="predicted"/>
<name>A0A926US17_9CYAN</name>
<comment type="caution">
    <text evidence="2">The sequence shown here is derived from an EMBL/GenBank/DDBJ whole genome shotgun (WGS) entry which is preliminary data.</text>
</comment>
<dbReference type="SUPFAM" id="SSF49879">
    <property type="entry name" value="SMAD/FHA domain"/>
    <property type="match status" value="1"/>
</dbReference>
<dbReference type="InterPro" id="IPR000253">
    <property type="entry name" value="FHA_dom"/>
</dbReference>
<dbReference type="PROSITE" id="PS50006">
    <property type="entry name" value="FHA_DOMAIN"/>
    <property type="match status" value="1"/>
</dbReference>
<dbReference type="InterPro" id="IPR008984">
    <property type="entry name" value="SMAD_FHA_dom_sf"/>
</dbReference>
<feature type="domain" description="FHA" evidence="1">
    <location>
        <begin position="28"/>
        <end position="87"/>
    </location>
</feature>
<keyword evidence="3" id="KW-1185">Reference proteome</keyword>